<proteinExistence type="predicted"/>
<protein>
    <submittedName>
        <fullName evidence="2">Uncharacterized protein</fullName>
    </submittedName>
</protein>
<name>A0AAV4XHM5_CAEEX</name>
<dbReference type="EMBL" id="BPLR01000413">
    <property type="protein sequence ID" value="GIY94642.1"/>
    <property type="molecule type" value="Genomic_DNA"/>
</dbReference>
<feature type="compositionally biased region" description="Basic and acidic residues" evidence="1">
    <location>
        <begin position="59"/>
        <end position="81"/>
    </location>
</feature>
<reference evidence="2 3" key="1">
    <citation type="submission" date="2021-06" db="EMBL/GenBank/DDBJ databases">
        <title>Caerostris extrusa draft genome.</title>
        <authorList>
            <person name="Kono N."/>
            <person name="Arakawa K."/>
        </authorList>
    </citation>
    <scope>NUCLEOTIDE SEQUENCE [LARGE SCALE GENOMIC DNA]</scope>
</reference>
<evidence type="ECO:0000313" key="3">
    <source>
        <dbReference type="Proteomes" id="UP001054945"/>
    </source>
</evidence>
<evidence type="ECO:0000256" key="1">
    <source>
        <dbReference type="SAM" id="MobiDB-lite"/>
    </source>
</evidence>
<gene>
    <name evidence="2" type="ORF">CEXT_169511</name>
</gene>
<evidence type="ECO:0000313" key="2">
    <source>
        <dbReference type="EMBL" id="GIY94642.1"/>
    </source>
</evidence>
<sequence>MQVTVLQREFICFVYKGKILVRRAGFEIVDQRTLVKGYQGGRRKKENIARSKENRRKCHQEQKVSGKVDRTKENQGKVDRT</sequence>
<accession>A0AAV4XHM5</accession>
<keyword evidence="3" id="KW-1185">Reference proteome</keyword>
<dbReference type="AlphaFoldDB" id="A0AAV4XHM5"/>
<comment type="caution">
    <text evidence="2">The sequence shown here is derived from an EMBL/GenBank/DDBJ whole genome shotgun (WGS) entry which is preliminary data.</text>
</comment>
<dbReference type="Proteomes" id="UP001054945">
    <property type="component" value="Unassembled WGS sequence"/>
</dbReference>
<organism evidence="2 3">
    <name type="scientific">Caerostris extrusa</name>
    <name type="common">Bark spider</name>
    <name type="synonym">Caerostris bankana</name>
    <dbReference type="NCBI Taxonomy" id="172846"/>
    <lineage>
        <taxon>Eukaryota</taxon>
        <taxon>Metazoa</taxon>
        <taxon>Ecdysozoa</taxon>
        <taxon>Arthropoda</taxon>
        <taxon>Chelicerata</taxon>
        <taxon>Arachnida</taxon>
        <taxon>Araneae</taxon>
        <taxon>Araneomorphae</taxon>
        <taxon>Entelegynae</taxon>
        <taxon>Araneoidea</taxon>
        <taxon>Araneidae</taxon>
        <taxon>Caerostris</taxon>
    </lineage>
</organism>
<feature type="region of interest" description="Disordered" evidence="1">
    <location>
        <begin position="40"/>
        <end position="81"/>
    </location>
</feature>